<reference evidence="1 2" key="1">
    <citation type="submission" date="2019-04" db="EMBL/GenBank/DDBJ databases">
        <title>genome sequence of strain W3.</title>
        <authorList>
            <person name="Gao J."/>
            <person name="Sun J."/>
        </authorList>
    </citation>
    <scope>NUCLEOTIDE SEQUENCE [LARGE SCALE GENOMIC DNA]</scope>
    <source>
        <strain evidence="1 2">W3</strain>
    </source>
</reference>
<gene>
    <name evidence="1" type="ORF">FAA86_07900</name>
</gene>
<evidence type="ECO:0000313" key="2">
    <source>
        <dbReference type="Proteomes" id="UP000307378"/>
    </source>
</evidence>
<organism evidence="1 2">
    <name type="scientific">Rhizobium rosettiformans W3</name>
    <dbReference type="NCBI Taxonomy" id="538378"/>
    <lineage>
        <taxon>Bacteria</taxon>
        <taxon>Pseudomonadati</taxon>
        <taxon>Pseudomonadota</taxon>
        <taxon>Alphaproteobacteria</taxon>
        <taxon>Hyphomicrobiales</taxon>
        <taxon>Rhizobiaceae</taxon>
        <taxon>Rhizobium/Agrobacterium group</taxon>
        <taxon>Rhizobium</taxon>
    </lineage>
</organism>
<proteinExistence type="predicted"/>
<accession>A0A4S8Q0N1</accession>
<dbReference type="RefSeq" id="WP_136539558.1">
    <property type="nucleotide sequence ID" value="NZ_STGU01000003.1"/>
</dbReference>
<dbReference type="AlphaFoldDB" id="A0A4S8Q0N1"/>
<comment type="caution">
    <text evidence="1">The sequence shown here is derived from an EMBL/GenBank/DDBJ whole genome shotgun (WGS) entry which is preliminary data.</text>
</comment>
<evidence type="ECO:0000313" key="1">
    <source>
        <dbReference type="EMBL" id="THV37500.1"/>
    </source>
</evidence>
<sequence>MASSPPGRDQEEHVIIERAMRRLYGSRQEDAHSRQNAAELVGYLVKTGIRDEDEIVELARIAHGKRYDPDNGSFL</sequence>
<protein>
    <submittedName>
        <fullName evidence="1">Uncharacterized protein</fullName>
    </submittedName>
</protein>
<dbReference type="Proteomes" id="UP000307378">
    <property type="component" value="Unassembled WGS sequence"/>
</dbReference>
<dbReference type="EMBL" id="STGU01000003">
    <property type="protein sequence ID" value="THV37500.1"/>
    <property type="molecule type" value="Genomic_DNA"/>
</dbReference>
<name>A0A4S8Q0N1_9HYPH</name>